<dbReference type="RefSeq" id="WP_095641010.1">
    <property type="nucleotide sequence ID" value="NZ_NSJZ01000016.1"/>
</dbReference>
<evidence type="ECO:0000256" key="7">
    <source>
        <dbReference type="ARBA" id="ARBA00007490"/>
    </source>
</evidence>
<comment type="catalytic activity">
    <reaction evidence="2">
        <text>adenosylcob(III)inamide phosphate + GTP + H(+) = adenosylcob(III)inamide-GDP + diphosphate</text>
        <dbReference type="Rhea" id="RHEA:22712"/>
        <dbReference type="ChEBI" id="CHEBI:15378"/>
        <dbReference type="ChEBI" id="CHEBI:33019"/>
        <dbReference type="ChEBI" id="CHEBI:37565"/>
        <dbReference type="ChEBI" id="CHEBI:58502"/>
        <dbReference type="ChEBI" id="CHEBI:60487"/>
        <dbReference type="EC" id="2.7.7.62"/>
    </reaction>
</comment>
<evidence type="ECO:0000313" key="20">
    <source>
        <dbReference type="Proteomes" id="UP000218023"/>
    </source>
</evidence>
<evidence type="ECO:0000256" key="17">
    <source>
        <dbReference type="ARBA" id="ARBA00030571"/>
    </source>
</evidence>
<comment type="catalytic activity">
    <reaction evidence="3">
        <text>adenosylcob(III)inamide + GTP = adenosylcob(III)inamide phosphate + GDP + H(+)</text>
        <dbReference type="Rhea" id="RHEA:15765"/>
        <dbReference type="ChEBI" id="CHEBI:2480"/>
        <dbReference type="ChEBI" id="CHEBI:15378"/>
        <dbReference type="ChEBI" id="CHEBI:37565"/>
        <dbReference type="ChEBI" id="CHEBI:58189"/>
        <dbReference type="ChEBI" id="CHEBI:58502"/>
        <dbReference type="EC" id="2.7.1.156"/>
    </reaction>
</comment>
<dbReference type="GO" id="GO:0008820">
    <property type="term" value="F:cobinamide phosphate guanylyltransferase activity"/>
    <property type="evidence" value="ECO:0007669"/>
    <property type="project" value="UniProtKB-EC"/>
</dbReference>
<evidence type="ECO:0000256" key="3">
    <source>
        <dbReference type="ARBA" id="ARBA00001522"/>
    </source>
</evidence>
<dbReference type="EC" id="2.7.1.156" evidence="8"/>
<evidence type="ECO:0000256" key="1">
    <source>
        <dbReference type="ARBA" id="ARBA00000312"/>
    </source>
</evidence>
<comment type="function">
    <text evidence="4">Catalyzes ATP-dependent phosphorylation of adenosylcobinamide and addition of GMP to adenosylcobinamide phosphate.</text>
</comment>
<comment type="pathway">
    <text evidence="6">Cofactor biosynthesis; adenosylcobalamin biosynthesis; adenosylcobalamin from cob(II)yrinate a,c-diamide: step 5/7.</text>
</comment>
<dbReference type="OrthoDB" id="9788370at2"/>
<keyword evidence="15" id="KW-0342">GTP-binding</keyword>
<sequence>MGSIILVTGGARSGKSAIAESRTLVLGSPAVYVATAQALDAEMVQRIAAHQARRVSPSCAGFQCKPDVTVAARGAGNRHRRHVSIDERNRDCAHLREKGKPDLGQDAAATVS</sequence>
<evidence type="ECO:0000256" key="2">
    <source>
        <dbReference type="ARBA" id="ARBA00000711"/>
    </source>
</evidence>
<dbReference type="PANTHER" id="PTHR34848">
    <property type="match status" value="1"/>
</dbReference>
<dbReference type="AlphaFoldDB" id="A0A2A2GHB5"/>
<keyword evidence="20" id="KW-1185">Reference proteome</keyword>
<evidence type="ECO:0000256" key="4">
    <source>
        <dbReference type="ARBA" id="ARBA00003889"/>
    </source>
</evidence>
<dbReference type="EC" id="2.7.7.62" evidence="9"/>
<dbReference type="InterPro" id="IPR027417">
    <property type="entry name" value="P-loop_NTPase"/>
</dbReference>
<reference evidence="19 20" key="1">
    <citation type="submission" date="2017-09" db="EMBL/GenBank/DDBJ databases">
        <title>Paracoccus alkalisoli sp. nov., isolated from saline alkaline soil.</title>
        <authorList>
            <person name="Dong X."/>
            <person name="Zhang G."/>
        </authorList>
    </citation>
    <scope>NUCLEOTIDE SEQUENCE [LARGE SCALE GENOMIC DNA]</scope>
    <source>
        <strain evidence="19 20">WN007</strain>
    </source>
</reference>
<evidence type="ECO:0000256" key="15">
    <source>
        <dbReference type="ARBA" id="ARBA00023134"/>
    </source>
</evidence>
<evidence type="ECO:0000256" key="14">
    <source>
        <dbReference type="ARBA" id="ARBA00022840"/>
    </source>
</evidence>
<dbReference type="SUPFAM" id="SSF52540">
    <property type="entry name" value="P-loop containing nucleoside triphosphate hydrolases"/>
    <property type="match status" value="1"/>
</dbReference>
<dbReference type="GO" id="GO:0043752">
    <property type="term" value="F:adenosylcobinamide kinase activity"/>
    <property type="evidence" value="ECO:0007669"/>
    <property type="project" value="UniProtKB-EC"/>
</dbReference>
<dbReference type="PANTHER" id="PTHR34848:SF1">
    <property type="entry name" value="BIFUNCTIONAL ADENOSYLCOBALAMIN BIOSYNTHESIS PROTEIN COBU"/>
    <property type="match status" value="1"/>
</dbReference>
<comment type="similarity">
    <text evidence="7">Belongs to the CobU/CobP family.</text>
</comment>
<evidence type="ECO:0000256" key="8">
    <source>
        <dbReference type="ARBA" id="ARBA00012016"/>
    </source>
</evidence>
<keyword evidence="10" id="KW-0169">Cobalamin biosynthesis</keyword>
<evidence type="ECO:0000256" key="9">
    <source>
        <dbReference type="ARBA" id="ARBA00012523"/>
    </source>
</evidence>
<proteinExistence type="inferred from homology"/>
<dbReference type="GO" id="GO:0009236">
    <property type="term" value="P:cobalamin biosynthetic process"/>
    <property type="evidence" value="ECO:0007669"/>
    <property type="project" value="UniProtKB-UniPathway"/>
</dbReference>
<dbReference type="InterPro" id="IPR003203">
    <property type="entry name" value="CobU/CobP"/>
</dbReference>
<dbReference type="EMBL" id="NSJZ01000016">
    <property type="protein sequence ID" value="PAU96289.1"/>
    <property type="molecule type" value="Genomic_DNA"/>
</dbReference>
<organism evidence="19 20">
    <name type="scientific">Paracoccus salipaludis</name>
    <dbReference type="NCBI Taxonomy" id="2032623"/>
    <lineage>
        <taxon>Bacteria</taxon>
        <taxon>Pseudomonadati</taxon>
        <taxon>Pseudomonadota</taxon>
        <taxon>Alphaproteobacteria</taxon>
        <taxon>Rhodobacterales</taxon>
        <taxon>Paracoccaceae</taxon>
        <taxon>Paracoccus</taxon>
    </lineage>
</organism>
<gene>
    <name evidence="19" type="ORF">CK240_14270</name>
</gene>
<accession>A0A2A2GHB5</accession>
<keyword evidence="14" id="KW-0067">ATP-binding</keyword>
<keyword evidence="13" id="KW-0418">Kinase</keyword>
<dbReference type="UniPathway" id="UPA00148">
    <property type="reaction ID" value="UER00236"/>
</dbReference>
<evidence type="ECO:0000256" key="18">
    <source>
        <dbReference type="SAM" id="MobiDB-lite"/>
    </source>
</evidence>
<evidence type="ECO:0000256" key="6">
    <source>
        <dbReference type="ARBA" id="ARBA00005159"/>
    </source>
</evidence>
<evidence type="ECO:0000313" key="19">
    <source>
        <dbReference type="EMBL" id="PAU96289.1"/>
    </source>
</evidence>
<protein>
    <recommendedName>
        <fullName evidence="16">Adenosylcobinamide kinase</fullName>
        <ecNumber evidence="8">2.7.1.156</ecNumber>
        <ecNumber evidence="9">2.7.7.62</ecNumber>
    </recommendedName>
    <alternativeName>
        <fullName evidence="17">Adenosylcobinamide-phosphate guanylyltransferase</fullName>
    </alternativeName>
</protein>
<dbReference type="Proteomes" id="UP000218023">
    <property type="component" value="Unassembled WGS sequence"/>
</dbReference>
<comment type="caution">
    <text evidence="19">The sequence shown here is derived from an EMBL/GenBank/DDBJ whole genome shotgun (WGS) entry which is preliminary data.</text>
</comment>
<keyword evidence="12" id="KW-0547">Nucleotide-binding</keyword>
<name>A0A2A2GHB5_9RHOB</name>
<evidence type="ECO:0000256" key="16">
    <source>
        <dbReference type="ARBA" id="ARBA00029570"/>
    </source>
</evidence>
<feature type="compositionally biased region" description="Basic and acidic residues" evidence="18">
    <location>
        <begin position="83"/>
        <end position="103"/>
    </location>
</feature>
<feature type="region of interest" description="Disordered" evidence="18">
    <location>
        <begin position="75"/>
        <end position="112"/>
    </location>
</feature>
<dbReference type="Gene3D" id="3.40.50.300">
    <property type="entry name" value="P-loop containing nucleotide triphosphate hydrolases"/>
    <property type="match status" value="1"/>
</dbReference>
<evidence type="ECO:0000256" key="11">
    <source>
        <dbReference type="ARBA" id="ARBA00022679"/>
    </source>
</evidence>
<evidence type="ECO:0000256" key="5">
    <source>
        <dbReference type="ARBA" id="ARBA00004692"/>
    </source>
</evidence>
<evidence type="ECO:0000256" key="10">
    <source>
        <dbReference type="ARBA" id="ARBA00022573"/>
    </source>
</evidence>
<dbReference type="GO" id="GO:0005524">
    <property type="term" value="F:ATP binding"/>
    <property type="evidence" value="ECO:0007669"/>
    <property type="project" value="UniProtKB-KW"/>
</dbReference>
<comment type="catalytic activity">
    <reaction evidence="1">
        <text>adenosylcob(III)inamide + ATP = adenosylcob(III)inamide phosphate + ADP + H(+)</text>
        <dbReference type="Rhea" id="RHEA:15769"/>
        <dbReference type="ChEBI" id="CHEBI:2480"/>
        <dbReference type="ChEBI" id="CHEBI:15378"/>
        <dbReference type="ChEBI" id="CHEBI:30616"/>
        <dbReference type="ChEBI" id="CHEBI:58502"/>
        <dbReference type="ChEBI" id="CHEBI:456216"/>
        <dbReference type="EC" id="2.7.1.156"/>
    </reaction>
</comment>
<evidence type="ECO:0000256" key="12">
    <source>
        <dbReference type="ARBA" id="ARBA00022741"/>
    </source>
</evidence>
<evidence type="ECO:0000256" key="13">
    <source>
        <dbReference type="ARBA" id="ARBA00022777"/>
    </source>
</evidence>
<keyword evidence="11" id="KW-0808">Transferase</keyword>
<dbReference type="Pfam" id="PF02283">
    <property type="entry name" value="CobU"/>
    <property type="match status" value="1"/>
</dbReference>
<dbReference type="GO" id="GO:0005525">
    <property type="term" value="F:GTP binding"/>
    <property type="evidence" value="ECO:0007669"/>
    <property type="project" value="UniProtKB-KW"/>
</dbReference>
<comment type="pathway">
    <text evidence="5">Cofactor biosynthesis; adenosylcobalamin biosynthesis; adenosylcobalamin from cob(II)yrinate a,c-diamide: step 6/7.</text>
</comment>